<sequence>MGPFLPLALCALAACCGARSPPLMPLKPPLLLRGCNDSDVLAMADFALQGINKDRKDGYVLSLNRVSNVQEYREAERPGSLYYLTLDVVDTYCHVLSKKSWKDCNVRHLHDREYGQCKAMFYVNRPRRVLHLLAYNCTIRPVNGRKIHSMCPDCPKPTSIDVADVSNQHVLEAASESLGKYNSESPSKQFSLVKITRASSQWVFGPAYFVEYLIAESPCLKSQVCVLSIPASLPVALCKGSLSRRHIEKFVSVECDFFKPETPAPGEVSVAVNAEPTDRPKVDALQKKDTTLTDSPPEAEPKGSVQYLPKLDEEKPEQSQEQGPHEAFPVQLDLTTNPLGEDVDISFLFMGPVEEKLHVLPFPKGHHNNCPGPAQDPDPLTLPP</sequence>
<dbReference type="RefSeq" id="XP_045152388.1">
    <property type="nucleotide sequence ID" value="XM_045296453.1"/>
</dbReference>
<keyword evidence="1" id="KW-1185">Reference proteome</keyword>
<protein>
    <submittedName>
        <fullName evidence="2">Fetuin-B</fullName>
    </submittedName>
</protein>
<reference evidence="2" key="1">
    <citation type="submission" date="2025-08" db="UniProtKB">
        <authorList>
            <consortium name="RefSeq"/>
        </authorList>
    </citation>
    <scope>IDENTIFICATION</scope>
</reference>
<organism evidence="1 2">
    <name type="scientific">Echinops telfairi</name>
    <name type="common">Lesser hedgehog tenrec</name>
    <dbReference type="NCBI Taxonomy" id="9371"/>
    <lineage>
        <taxon>Eukaryota</taxon>
        <taxon>Metazoa</taxon>
        <taxon>Chordata</taxon>
        <taxon>Craniata</taxon>
        <taxon>Vertebrata</taxon>
        <taxon>Euteleostomi</taxon>
        <taxon>Mammalia</taxon>
        <taxon>Eutheria</taxon>
        <taxon>Afrotheria</taxon>
        <taxon>Tenrecidae</taxon>
        <taxon>Tenrecinae</taxon>
        <taxon>Echinops</taxon>
    </lineage>
</organism>
<dbReference type="Proteomes" id="UP000694863">
    <property type="component" value="Unplaced"/>
</dbReference>
<name>A0AC55DKW4_ECHTE</name>
<proteinExistence type="predicted"/>
<evidence type="ECO:0000313" key="1">
    <source>
        <dbReference type="Proteomes" id="UP000694863"/>
    </source>
</evidence>
<accession>A0AC55DKW4</accession>
<evidence type="ECO:0000313" key="2">
    <source>
        <dbReference type="RefSeq" id="XP_045152388.1"/>
    </source>
</evidence>
<gene>
    <name evidence="2" type="primary">FETUB</name>
</gene>